<comment type="similarity">
    <text evidence="2 5">Belongs to the RecX family.</text>
</comment>
<protein>
    <recommendedName>
        <fullName evidence="3 5">Regulatory protein RecX</fullName>
    </recommendedName>
</protein>
<feature type="region of interest" description="Disordered" evidence="6">
    <location>
        <begin position="1"/>
        <end position="24"/>
    </location>
</feature>
<dbReference type="PANTHER" id="PTHR33602:SF1">
    <property type="entry name" value="REGULATORY PROTEIN RECX FAMILY PROTEIN"/>
    <property type="match status" value="1"/>
</dbReference>
<comment type="subcellular location">
    <subcellularLocation>
        <location evidence="1 5">Cytoplasm</location>
    </subcellularLocation>
</comment>
<feature type="domain" description="RecX second three-helical" evidence="7">
    <location>
        <begin position="93"/>
        <end position="134"/>
    </location>
</feature>
<sequence length="198" mass="22111">MVRYYDPETTSEEDVRPRTRTKSPAERQALMRQRNAALEGQAAFEAAREVALRQLDVRARSRSELETAISSRGFSSEVADSVIERLTQLGLVDDLAFARTFSRGRFEAGGKTGSALRVDLHRKGISPEIIDTVLSEIGADEQFERALNLAQKKIRSMPNCDDQVARRRIFSMLGRKGYSPQVCIRVLDAISEGGGDEY</sequence>
<feature type="domain" description="RecX third three-helical" evidence="8">
    <location>
        <begin position="140"/>
        <end position="187"/>
    </location>
</feature>
<reference evidence="10" key="1">
    <citation type="submission" date="2019-11" db="EMBL/GenBank/DDBJ databases">
        <authorList>
            <person name="Feng L."/>
        </authorList>
    </citation>
    <scope>NUCLEOTIDE SEQUENCE</scope>
    <source>
        <strain evidence="10">AodontolyticusLFYP35</strain>
    </source>
</reference>
<evidence type="ECO:0000256" key="2">
    <source>
        <dbReference type="ARBA" id="ARBA00009695"/>
    </source>
</evidence>
<dbReference type="InterPro" id="IPR053924">
    <property type="entry name" value="RecX_HTH_2nd"/>
</dbReference>
<evidence type="ECO:0000256" key="3">
    <source>
        <dbReference type="ARBA" id="ARBA00018111"/>
    </source>
</evidence>
<dbReference type="EMBL" id="CACRSM010000003">
    <property type="protein sequence ID" value="VYT13104.1"/>
    <property type="molecule type" value="Genomic_DNA"/>
</dbReference>
<dbReference type="HAMAP" id="MF_01114">
    <property type="entry name" value="RecX"/>
    <property type="match status" value="1"/>
</dbReference>
<dbReference type="PANTHER" id="PTHR33602">
    <property type="entry name" value="REGULATORY PROTEIN RECX FAMILY PROTEIN"/>
    <property type="match status" value="1"/>
</dbReference>
<evidence type="ECO:0000313" key="10">
    <source>
        <dbReference type="EMBL" id="VYT13104.1"/>
    </source>
</evidence>
<keyword evidence="4 5" id="KW-0963">Cytoplasm</keyword>
<dbReference type="InterPro" id="IPR036388">
    <property type="entry name" value="WH-like_DNA-bd_sf"/>
</dbReference>
<evidence type="ECO:0000259" key="7">
    <source>
        <dbReference type="Pfam" id="PF02631"/>
    </source>
</evidence>
<evidence type="ECO:0000256" key="4">
    <source>
        <dbReference type="ARBA" id="ARBA00022490"/>
    </source>
</evidence>
<dbReference type="AlphaFoldDB" id="A0A6N2U3L4"/>
<dbReference type="Pfam" id="PF21982">
    <property type="entry name" value="RecX_HTH1"/>
    <property type="match status" value="1"/>
</dbReference>
<dbReference type="GO" id="GO:0006282">
    <property type="term" value="P:regulation of DNA repair"/>
    <property type="evidence" value="ECO:0007669"/>
    <property type="project" value="UniProtKB-UniRule"/>
</dbReference>
<dbReference type="InterPro" id="IPR053925">
    <property type="entry name" value="RecX_HTH_3rd"/>
</dbReference>
<dbReference type="InterPro" id="IPR003783">
    <property type="entry name" value="Regulatory_RecX"/>
</dbReference>
<evidence type="ECO:0000256" key="6">
    <source>
        <dbReference type="SAM" id="MobiDB-lite"/>
    </source>
</evidence>
<evidence type="ECO:0000259" key="9">
    <source>
        <dbReference type="Pfam" id="PF21982"/>
    </source>
</evidence>
<dbReference type="Pfam" id="PF21981">
    <property type="entry name" value="RecX_HTH3"/>
    <property type="match status" value="1"/>
</dbReference>
<gene>
    <name evidence="5 10" type="primary">recX</name>
    <name evidence="10" type="ORF">AOLFYP35_01657</name>
</gene>
<comment type="function">
    <text evidence="5">Modulates RecA activity.</text>
</comment>
<evidence type="ECO:0000256" key="1">
    <source>
        <dbReference type="ARBA" id="ARBA00004496"/>
    </source>
</evidence>
<organism evidence="10">
    <name type="scientific">Schaalia odontolytica</name>
    <dbReference type="NCBI Taxonomy" id="1660"/>
    <lineage>
        <taxon>Bacteria</taxon>
        <taxon>Bacillati</taxon>
        <taxon>Actinomycetota</taxon>
        <taxon>Actinomycetes</taxon>
        <taxon>Actinomycetales</taxon>
        <taxon>Actinomycetaceae</taxon>
        <taxon>Schaalia</taxon>
    </lineage>
</organism>
<dbReference type="GO" id="GO:0005737">
    <property type="term" value="C:cytoplasm"/>
    <property type="evidence" value="ECO:0007669"/>
    <property type="project" value="UniProtKB-SubCell"/>
</dbReference>
<dbReference type="Pfam" id="PF02631">
    <property type="entry name" value="RecX_HTH2"/>
    <property type="match status" value="1"/>
</dbReference>
<evidence type="ECO:0000256" key="5">
    <source>
        <dbReference type="HAMAP-Rule" id="MF_01114"/>
    </source>
</evidence>
<dbReference type="Gene3D" id="1.10.10.10">
    <property type="entry name" value="Winged helix-like DNA-binding domain superfamily/Winged helix DNA-binding domain"/>
    <property type="match status" value="3"/>
</dbReference>
<name>A0A6N2U3L4_9ACTO</name>
<evidence type="ECO:0000259" key="8">
    <source>
        <dbReference type="Pfam" id="PF21981"/>
    </source>
</evidence>
<proteinExistence type="inferred from homology"/>
<accession>A0A6N2U3L4</accession>
<feature type="domain" description="RecX first three-helical" evidence="9">
    <location>
        <begin position="47"/>
        <end position="86"/>
    </location>
</feature>
<dbReference type="InterPro" id="IPR053926">
    <property type="entry name" value="RecX_HTH_1st"/>
</dbReference>